<keyword evidence="8" id="KW-1185">Reference proteome</keyword>
<evidence type="ECO:0000313" key="7">
    <source>
        <dbReference type="EMBL" id="MEO3693238.1"/>
    </source>
</evidence>
<evidence type="ECO:0000256" key="1">
    <source>
        <dbReference type="ARBA" id="ARBA00005189"/>
    </source>
</evidence>
<protein>
    <submittedName>
        <fullName evidence="7">Lysophospholipid acyltransferase family protein</fullName>
    </submittedName>
</protein>
<name>A0ABV0G692_9BURK</name>
<keyword evidence="2" id="KW-0444">Lipid biosynthesis</keyword>
<evidence type="ECO:0000256" key="3">
    <source>
        <dbReference type="ARBA" id="ARBA00022679"/>
    </source>
</evidence>
<evidence type="ECO:0000256" key="5">
    <source>
        <dbReference type="ARBA" id="ARBA00023315"/>
    </source>
</evidence>
<reference evidence="7 8" key="1">
    <citation type="submission" date="2024-05" db="EMBL/GenBank/DDBJ databases">
        <title>Roseateles sp. DJS-2-20 16S ribosomal RNA gene Genome sequencing and assembly.</title>
        <authorList>
            <person name="Woo H."/>
        </authorList>
    </citation>
    <scope>NUCLEOTIDE SEQUENCE [LARGE SCALE GENOMIC DNA]</scope>
    <source>
        <strain evidence="7 8">DJS-2-20</strain>
    </source>
</reference>
<dbReference type="PANTHER" id="PTHR10434:SF64">
    <property type="entry name" value="1-ACYL-SN-GLYCEROL-3-PHOSPHATE ACYLTRANSFERASE-RELATED"/>
    <property type="match status" value="1"/>
</dbReference>
<evidence type="ECO:0000259" key="6">
    <source>
        <dbReference type="SMART" id="SM00563"/>
    </source>
</evidence>
<feature type="domain" description="Phospholipid/glycerol acyltransferase" evidence="6">
    <location>
        <begin position="68"/>
        <end position="181"/>
    </location>
</feature>
<dbReference type="CDD" id="cd07989">
    <property type="entry name" value="LPLAT_AGPAT-like"/>
    <property type="match status" value="1"/>
</dbReference>
<evidence type="ECO:0000256" key="2">
    <source>
        <dbReference type="ARBA" id="ARBA00022516"/>
    </source>
</evidence>
<evidence type="ECO:0000256" key="4">
    <source>
        <dbReference type="ARBA" id="ARBA00023098"/>
    </source>
</evidence>
<dbReference type="InterPro" id="IPR002123">
    <property type="entry name" value="Plipid/glycerol_acylTrfase"/>
</dbReference>
<dbReference type="SMART" id="SM00563">
    <property type="entry name" value="PlsC"/>
    <property type="match status" value="1"/>
</dbReference>
<dbReference type="SUPFAM" id="SSF69593">
    <property type="entry name" value="Glycerol-3-phosphate (1)-acyltransferase"/>
    <property type="match status" value="1"/>
</dbReference>
<gene>
    <name evidence="7" type="ORF">ABDJ85_17345</name>
</gene>
<comment type="pathway">
    <text evidence="1">Lipid metabolism.</text>
</comment>
<evidence type="ECO:0000313" key="8">
    <source>
        <dbReference type="Proteomes" id="UP001495147"/>
    </source>
</evidence>
<keyword evidence="3" id="KW-0808">Transferase</keyword>
<keyword evidence="5 7" id="KW-0012">Acyltransferase</keyword>
<dbReference type="Pfam" id="PF01553">
    <property type="entry name" value="Acyltransferase"/>
    <property type="match status" value="1"/>
</dbReference>
<sequence>MRALVGVWRLLRLLPHIAGGLWIVARRFKRCSPAERHAHIQAWSRQLLVIFGVELSVQGAAPASLAGHLVVANHVSWLDIAALHAVLPQVRFVSKADVKHWPVVGLLVDGAGTLFIERASKRDAMRVVHQTADALKAGDAVAVFPEGTTGPGPELLPFHANLLQAAVSIEAPVLPVLLRWHEPGQRFSTAAQFVGDTTLAQSLWRVVTARGLRVVVSVLPAEASVGQERRALAQALELRLREALVSS</sequence>
<dbReference type="RefSeq" id="WP_347706053.1">
    <property type="nucleotide sequence ID" value="NZ_JBDPZD010000006.1"/>
</dbReference>
<dbReference type="Proteomes" id="UP001495147">
    <property type="component" value="Unassembled WGS sequence"/>
</dbReference>
<accession>A0ABV0G692</accession>
<dbReference type="PANTHER" id="PTHR10434">
    <property type="entry name" value="1-ACYL-SN-GLYCEROL-3-PHOSPHATE ACYLTRANSFERASE"/>
    <property type="match status" value="1"/>
</dbReference>
<proteinExistence type="predicted"/>
<dbReference type="EMBL" id="JBDPZD010000006">
    <property type="protein sequence ID" value="MEO3693238.1"/>
    <property type="molecule type" value="Genomic_DNA"/>
</dbReference>
<dbReference type="GO" id="GO:0016746">
    <property type="term" value="F:acyltransferase activity"/>
    <property type="evidence" value="ECO:0007669"/>
    <property type="project" value="UniProtKB-KW"/>
</dbReference>
<organism evidence="7 8">
    <name type="scientific">Roseateles paludis</name>
    <dbReference type="NCBI Taxonomy" id="3145238"/>
    <lineage>
        <taxon>Bacteria</taxon>
        <taxon>Pseudomonadati</taxon>
        <taxon>Pseudomonadota</taxon>
        <taxon>Betaproteobacteria</taxon>
        <taxon>Burkholderiales</taxon>
        <taxon>Sphaerotilaceae</taxon>
        <taxon>Roseateles</taxon>
    </lineage>
</organism>
<keyword evidence="4" id="KW-0443">Lipid metabolism</keyword>
<comment type="caution">
    <text evidence="7">The sequence shown here is derived from an EMBL/GenBank/DDBJ whole genome shotgun (WGS) entry which is preliminary data.</text>
</comment>